<dbReference type="AlphaFoldDB" id="A0AAV3SYL8"/>
<evidence type="ECO:0000313" key="3">
    <source>
        <dbReference type="EMBL" id="GAA0644305.1"/>
    </source>
</evidence>
<reference evidence="3 4" key="1">
    <citation type="journal article" date="2019" name="Int. J. Syst. Evol. Microbiol.">
        <title>The Global Catalogue of Microorganisms (GCM) 10K type strain sequencing project: providing services to taxonomists for standard genome sequencing and annotation.</title>
        <authorList>
            <consortium name="The Broad Institute Genomics Platform"/>
            <consortium name="The Broad Institute Genome Sequencing Center for Infectious Disease"/>
            <person name="Wu L."/>
            <person name="Ma J."/>
        </authorList>
    </citation>
    <scope>NUCLEOTIDE SEQUENCE [LARGE SCALE GENOMIC DNA]</scope>
    <source>
        <strain evidence="3 4">JCM 16327</strain>
    </source>
</reference>
<protein>
    <recommendedName>
        <fullName evidence="5">PGF-CTERM sorting domain-containing protein</fullName>
    </recommendedName>
</protein>
<keyword evidence="2" id="KW-1133">Transmembrane helix</keyword>
<feature type="region of interest" description="Disordered" evidence="1">
    <location>
        <begin position="21"/>
        <end position="46"/>
    </location>
</feature>
<feature type="transmembrane region" description="Helical" evidence="2">
    <location>
        <begin position="50"/>
        <end position="68"/>
    </location>
</feature>
<keyword evidence="2" id="KW-0472">Membrane</keyword>
<organism evidence="3 4">
    <name type="scientific">Salarchaeum japonicum</name>
    <dbReference type="NCBI Taxonomy" id="555573"/>
    <lineage>
        <taxon>Archaea</taxon>
        <taxon>Methanobacteriati</taxon>
        <taxon>Methanobacteriota</taxon>
        <taxon>Stenosarchaea group</taxon>
        <taxon>Halobacteria</taxon>
        <taxon>Halobacteriales</taxon>
        <taxon>Halobacteriaceae</taxon>
    </lineage>
</organism>
<comment type="caution">
    <text evidence="3">The sequence shown here is derived from an EMBL/GenBank/DDBJ whole genome shotgun (WGS) entry which is preliminary data.</text>
</comment>
<proteinExistence type="predicted"/>
<name>A0AAV3SYL8_9EURY</name>
<evidence type="ECO:0000313" key="4">
    <source>
        <dbReference type="Proteomes" id="UP001500194"/>
    </source>
</evidence>
<accession>A0AAV3SYL8</accession>
<evidence type="ECO:0008006" key="5">
    <source>
        <dbReference type="Google" id="ProtNLM"/>
    </source>
</evidence>
<dbReference type="GeneID" id="68572610"/>
<dbReference type="Proteomes" id="UP001500194">
    <property type="component" value="Unassembled WGS sequence"/>
</dbReference>
<feature type="compositionally biased region" description="Acidic residues" evidence="1">
    <location>
        <begin position="22"/>
        <end position="43"/>
    </location>
</feature>
<keyword evidence="2" id="KW-0812">Transmembrane</keyword>
<evidence type="ECO:0000256" key="1">
    <source>
        <dbReference type="SAM" id="MobiDB-lite"/>
    </source>
</evidence>
<sequence>MGIFEIHFHDSEFTPIANFGPAEDEDGSVFDAEPSFDADEETETGSSGSAVVPALVALAVLAGVAFAVKKLLN</sequence>
<gene>
    <name evidence="3" type="ORF">GCM10009019_02770</name>
</gene>
<evidence type="ECO:0000256" key="2">
    <source>
        <dbReference type="SAM" id="Phobius"/>
    </source>
</evidence>
<keyword evidence="4" id="KW-1185">Reference proteome</keyword>
<dbReference type="EMBL" id="BAAADU010000002">
    <property type="protein sequence ID" value="GAA0644305.1"/>
    <property type="molecule type" value="Genomic_DNA"/>
</dbReference>
<dbReference type="RefSeq" id="WP_227262003.1">
    <property type="nucleotide sequence ID" value="NZ_BAAADU010000002.1"/>
</dbReference>